<evidence type="ECO:0000256" key="1">
    <source>
        <dbReference type="SAM" id="MobiDB-lite"/>
    </source>
</evidence>
<sequence>MTTERATAWSGLFHGLPNTTPASRLYTEEAIQNEQLTADQVIGKAQSSANLLVEMVAALREDQETLDSLEANDIIQTLRQECQGMSDYLAERIWEDSGDTSSYYQTYDSSSSRPQHKTADEEAQIAVFIACNEQIQSAIRRYDEFKDVLYVKKIQEEETARDRAYNSLFSSRNLNDDEEEELDDLYSASTDSCSRNFIQTSSIGMRDNHRHIDSSSTYAAAAVALGDIGDDEDEYGVDSGSSSSNSRVHHLRKSKQPLVWKLDPREDFKATQSKIKKDRTIEERRQIQLERMVEKSPRNGVHGLTPDPLELTPDMLSPDDDKKAEEEAPEPEETTTKPEETTTKPEEPTAVEQADQKEEEETSSSGNTDIANIAAVDHVKDQEENEDAGVLSDDSWEEIPEQGIVNMSIEDSLADVTSTVSSSTSSFLITPSEATSRTPTPPSAAIRDL</sequence>
<dbReference type="OrthoDB" id="2416955at2759"/>
<feature type="compositionally biased region" description="Basic and acidic residues" evidence="1">
    <location>
        <begin position="334"/>
        <end position="347"/>
    </location>
</feature>
<feature type="compositionally biased region" description="Polar residues" evidence="1">
    <location>
        <begin position="427"/>
        <end position="438"/>
    </location>
</feature>
<feature type="region of interest" description="Disordered" evidence="1">
    <location>
        <begin position="421"/>
        <end position="449"/>
    </location>
</feature>
<dbReference type="AlphaFoldDB" id="A0A9P6RP06"/>
<feature type="region of interest" description="Disordered" evidence="1">
    <location>
        <begin position="233"/>
        <end position="254"/>
    </location>
</feature>
<evidence type="ECO:0000313" key="3">
    <source>
        <dbReference type="Proteomes" id="UP000738325"/>
    </source>
</evidence>
<protein>
    <submittedName>
        <fullName evidence="2">Uncharacterized protein</fullName>
    </submittedName>
</protein>
<dbReference type="Proteomes" id="UP000738325">
    <property type="component" value="Unassembled WGS sequence"/>
</dbReference>
<dbReference type="InterPro" id="IPR038425">
    <property type="entry name" value="GAT_sf"/>
</dbReference>
<name>A0A9P6RP06_9FUNG</name>
<comment type="caution">
    <text evidence="2">The sequence shown here is derived from an EMBL/GenBank/DDBJ whole genome shotgun (WGS) entry which is preliminary data.</text>
</comment>
<reference evidence="2" key="1">
    <citation type="journal article" date="2020" name="Fungal Divers.">
        <title>Resolving the Mortierellaceae phylogeny through synthesis of multi-gene phylogenetics and phylogenomics.</title>
        <authorList>
            <person name="Vandepol N."/>
            <person name="Liber J."/>
            <person name="Desiro A."/>
            <person name="Na H."/>
            <person name="Kennedy M."/>
            <person name="Barry K."/>
            <person name="Grigoriev I.V."/>
            <person name="Miller A.N."/>
            <person name="O'Donnell K."/>
            <person name="Stajich J.E."/>
            <person name="Bonito G."/>
        </authorList>
    </citation>
    <scope>NUCLEOTIDE SEQUENCE</scope>
    <source>
        <strain evidence="2">REB-010B</strain>
    </source>
</reference>
<gene>
    <name evidence="2" type="ORF">BGZ99_001192</name>
</gene>
<proteinExistence type="predicted"/>
<dbReference type="SUPFAM" id="SSF89009">
    <property type="entry name" value="GAT-like domain"/>
    <property type="match status" value="1"/>
</dbReference>
<accession>A0A9P6RP06</accession>
<organism evidence="2 3">
    <name type="scientific">Dissophora globulifera</name>
    <dbReference type="NCBI Taxonomy" id="979702"/>
    <lineage>
        <taxon>Eukaryota</taxon>
        <taxon>Fungi</taxon>
        <taxon>Fungi incertae sedis</taxon>
        <taxon>Mucoromycota</taxon>
        <taxon>Mortierellomycotina</taxon>
        <taxon>Mortierellomycetes</taxon>
        <taxon>Mortierellales</taxon>
        <taxon>Mortierellaceae</taxon>
        <taxon>Dissophora</taxon>
    </lineage>
</organism>
<dbReference type="EMBL" id="JAAAIP010000129">
    <property type="protein sequence ID" value="KAG0324978.1"/>
    <property type="molecule type" value="Genomic_DNA"/>
</dbReference>
<dbReference type="Gene3D" id="1.20.58.160">
    <property type="match status" value="1"/>
</dbReference>
<evidence type="ECO:0000313" key="2">
    <source>
        <dbReference type="EMBL" id="KAG0324978.1"/>
    </source>
</evidence>
<feature type="region of interest" description="Disordered" evidence="1">
    <location>
        <begin position="290"/>
        <end position="396"/>
    </location>
</feature>
<keyword evidence="3" id="KW-1185">Reference proteome</keyword>